<dbReference type="EMBL" id="JANPWB010000011">
    <property type="protein sequence ID" value="KAJ1130405.1"/>
    <property type="molecule type" value="Genomic_DNA"/>
</dbReference>
<dbReference type="Proteomes" id="UP001066276">
    <property type="component" value="Chromosome 7"/>
</dbReference>
<dbReference type="InterPro" id="IPR042566">
    <property type="entry name" value="L1_C"/>
</dbReference>
<evidence type="ECO:0000313" key="1">
    <source>
        <dbReference type="EMBL" id="KAJ1130405.1"/>
    </source>
</evidence>
<dbReference type="Gene3D" id="3.30.250.20">
    <property type="entry name" value="L1 transposable element, C-terminal domain"/>
    <property type="match status" value="1"/>
</dbReference>
<dbReference type="AlphaFoldDB" id="A0AAV7PTU6"/>
<evidence type="ECO:0000313" key="2">
    <source>
        <dbReference type="Proteomes" id="UP001066276"/>
    </source>
</evidence>
<gene>
    <name evidence="1" type="ORF">NDU88_008758</name>
</gene>
<sequence>MITRPEGVCRVWRGEEVQGETIRTATAWVRVVPRREAGAPQSAWKTRSRLDVVALLDGCGENRGASEAWLWSDVGGCGWRLMRPREVLTLGPRAQRRETSVSAAGVPLWGEVAWSAQCAAGGGVRALGALTPDSMDRMTERLDKRAGPLDQSDRRVSKVEDGQTKLATSQVKLNKELNSLRLKVQKTRRQFIVGKKQLKNLHQEYRVLNPAKLRVEVDGSPIFFIDYKKLDQFVKRRAAGEGSSSAYDADS</sequence>
<reference evidence="1" key="1">
    <citation type="journal article" date="2022" name="bioRxiv">
        <title>Sequencing and chromosome-scale assembly of the giantPleurodeles waltlgenome.</title>
        <authorList>
            <person name="Brown T."/>
            <person name="Elewa A."/>
            <person name="Iarovenko S."/>
            <person name="Subramanian E."/>
            <person name="Araus A.J."/>
            <person name="Petzold A."/>
            <person name="Susuki M."/>
            <person name="Suzuki K.-i.T."/>
            <person name="Hayashi T."/>
            <person name="Toyoda A."/>
            <person name="Oliveira C."/>
            <person name="Osipova E."/>
            <person name="Leigh N.D."/>
            <person name="Simon A."/>
            <person name="Yun M.H."/>
        </authorList>
    </citation>
    <scope>NUCLEOTIDE SEQUENCE</scope>
    <source>
        <strain evidence="1">20211129_DDA</strain>
        <tissue evidence="1">Liver</tissue>
    </source>
</reference>
<protein>
    <submittedName>
        <fullName evidence="1">Uncharacterized protein</fullName>
    </submittedName>
</protein>
<name>A0AAV7PTU6_PLEWA</name>
<accession>A0AAV7PTU6</accession>
<organism evidence="1 2">
    <name type="scientific">Pleurodeles waltl</name>
    <name type="common">Iberian ribbed newt</name>
    <dbReference type="NCBI Taxonomy" id="8319"/>
    <lineage>
        <taxon>Eukaryota</taxon>
        <taxon>Metazoa</taxon>
        <taxon>Chordata</taxon>
        <taxon>Craniata</taxon>
        <taxon>Vertebrata</taxon>
        <taxon>Euteleostomi</taxon>
        <taxon>Amphibia</taxon>
        <taxon>Batrachia</taxon>
        <taxon>Caudata</taxon>
        <taxon>Salamandroidea</taxon>
        <taxon>Salamandridae</taxon>
        <taxon>Pleurodelinae</taxon>
        <taxon>Pleurodeles</taxon>
    </lineage>
</organism>
<proteinExistence type="predicted"/>
<comment type="caution">
    <text evidence="1">The sequence shown here is derived from an EMBL/GenBank/DDBJ whole genome shotgun (WGS) entry which is preliminary data.</text>
</comment>
<keyword evidence="2" id="KW-1185">Reference proteome</keyword>